<sequence>MRHRDEWYLDTTATVDDTSDSVTPLQPTRFDGSLSYFPSDGPQRDVASVDIVPHPSSLNLGVDEMRESTQLSLGLLNPSETTFADPTNSYLKASGVNTAFCTVDFLAAKETKLDVLDMLAAFMAFESRVDTLEVDFRVANTAIPT</sequence>
<dbReference type="AlphaFoldDB" id="A0A8H6JC90"/>
<evidence type="ECO:0000313" key="1">
    <source>
        <dbReference type="EMBL" id="KAF6810417.1"/>
    </source>
</evidence>
<evidence type="ECO:0000313" key="2">
    <source>
        <dbReference type="Proteomes" id="UP000652219"/>
    </source>
</evidence>
<protein>
    <submittedName>
        <fullName evidence="1">Uncharacterized protein</fullName>
    </submittedName>
</protein>
<proteinExistence type="predicted"/>
<gene>
    <name evidence="1" type="ORF">CSOJ01_06358</name>
</gene>
<keyword evidence="2" id="KW-1185">Reference proteome</keyword>
<accession>A0A8H6JC90</accession>
<organism evidence="1 2">
    <name type="scientific">Colletotrichum sojae</name>
    <dbReference type="NCBI Taxonomy" id="2175907"/>
    <lineage>
        <taxon>Eukaryota</taxon>
        <taxon>Fungi</taxon>
        <taxon>Dikarya</taxon>
        <taxon>Ascomycota</taxon>
        <taxon>Pezizomycotina</taxon>
        <taxon>Sordariomycetes</taxon>
        <taxon>Hypocreomycetidae</taxon>
        <taxon>Glomerellales</taxon>
        <taxon>Glomerellaceae</taxon>
        <taxon>Colletotrichum</taxon>
        <taxon>Colletotrichum orchidearum species complex</taxon>
    </lineage>
</organism>
<comment type="caution">
    <text evidence="1">The sequence shown here is derived from an EMBL/GenBank/DDBJ whole genome shotgun (WGS) entry which is preliminary data.</text>
</comment>
<name>A0A8H6JC90_9PEZI</name>
<dbReference type="EMBL" id="WIGN01000087">
    <property type="protein sequence ID" value="KAF6810417.1"/>
    <property type="molecule type" value="Genomic_DNA"/>
</dbReference>
<reference evidence="1 2" key="1">
    <citation type="journal article" date="2020" name="Phytopathology">
        <title>Genome Sequence Resources of Colletotrichum truncatum, C. plurivorum, C. musicola, and C. sojae: Four Species Pathogenic to Soybean (Glycine max).</title>
        <authorList>
            <person name="Rogerio F."/>
            <person name="Boufleur T.R."/>
            <person name="Ciampi-Guillardi M."/>
            <person name="Sukno S.A."/>
            <person name="Thon M.R."/>
            <person name="Massola Junior N.S."/>
            <person name="Baroncelli R."/>
        </authorList>
    </citation>
    <scope>NUCLEOTIDE SEQUENCE [LARGE SCALE GENOMIC DNA]</scope>
    <source>
        <strain evidence="1 2">LFN0009</strain>
    </source>
</reference>
<dbReference type="Proteomes" id="UP000652219">
    <property type="component" value="Unassembled WGS sequence"/>
</dbReference>